<proteinExistence type="predicted"/>
<dbReference type="EMBL" id="FORO01000019">
    <property type="protein sequence ID" value="SFJ25938.1"/>
    <property type="molecule type" value="Genomic_DNA"/>
</dbReference>
<accession>A0A1I3PW97</accession>
<dbReference type="RefSeq" id="WP_005576464.1">
    <property type="nucleotide sequence ID" value="NZ_FORO01000019.1"/>
</dbReference>
<name>A0A1I3PW97_9EURY</name>
<dbReference type="OMA" id="NARCADM"/>
<dbReference type="SUPFAM" id="SSF53335">
    <property type="entry name" value="S-adenosyl-L-methionine-dependent methyltransferases"/>
    <property type="match status" value="1"/>
</dbReference>
<dbReference type="Gene3D" id="3.40.50.150">
    <property type="entry name" value="Vaccinia Virus protein VP39"/>
    <property type="match status" value="1"/>
</dbReference>
<evidence type="ECO:0000313" key="1">
    <source>
        <dbReference type="EMBL" id="SFJ25938.1"/>
    </source>
</evidence>
<dbReference type="GeneID" id="14207607"/>
<reference evidence="1 2" key="1">
    <citation type="submission" date="2016-10" db="EMBL/GenBank/DDBJ databases">
        <authorList>
            <person name="de Groot N.N."/>
        </authorList>
    </citation>
    <scope>NUCLEOTIDE SEQUENCE [LARGE SCALE GENOMIC DNA]</scope>
    <source>
        <strain evidence="1 2">SP2</strain>
    </source>
</reference>
<dbReference type="AlphaFoldDB" id="A0A1I3PW97"/>
<sequence>MSDAFGRALLDHYRGQREDPLYQRDGDRVLSHPVEDFYFGEFEAETDTGWLESHLEGSLLDVGAGAGRDALYFQARFETVALEVSESLVTLLAERGVEDVRHGNMFDLRETFDHDRFRSVLIVGTQLGLAGSMAGLQALLEDLATITTPAATVVVDGYDPTSERADEMLGFRADPTPGLAYRVLHYEYADLVGDTLFFRLFSPDRLREATTGTDWIVTEVRRPRDTYYYRASLEKQ</sequence>
<evidence type="ECO:0008006" key="3">
    <source>
        <dbReference type="Google" id="ProtNLM"/>
    </source>
</evidence>
<organism evidence="1 2">
    <name type="scientific">Natronobacterium gregoryi</name>
    <dbReference type="NCBI Taxonomy" id="44930"/>
    <lineage>
        <taxon>Archaea</taxon>
        <taxon>Methanobacteriati</taxon>
        <taxon>Methanobacteriota</taxon>
        <taxon>Stenosarchaea group</taxon>
        <taxon>Halobacteria</taxon>
        <taxon>Halobacteriales</taxon>
        <taxon>Natrialbaceae</taxon>
        <taxon>Natronobacterium</taxon>
    </lineage>
</organism>
<evidence type="ECO:0000313" key="2">
    <source>
        <dbReference type="Proteomes" id="UP000182829"/>
    </source>
</evidence>
<dbReference type="Proteomes" id="UP000182829">
    <property type="component" value="Unassembled WGS sequence"/>
</dbReference>
<dbReference type="OrthoDB" id="56895at2157"/>
<protein>
    <recommendedName>
        <fullName evidence="3">Class I SAM-dependent methyltransferase</fullName>
    </recommendedName>
</protein>
<dbReference type="InterPro" id="IPR029063">
    <property type="entry name" value="SAM-dependent_MTases_sf"/>
</dbReference>
<gene>
    <name evidence="1" type="ORF">SAMN05443661_11938</name>
</gene>